<evidence type="ECO:0000313" key="8">
    <source>
        <dbReference type="EMBL" id="MDQ0374015.1"/>
    </source>
</evidence>
<keyword evidence="4" id="KW-0326">Glycosidase</keyword>
<evidence type="ECO:0000256" key="2">
    <source>
        <dbReference type="ARBA" id="ARBA00009865"/>
    </source>
</evidence>
<dbReference type="Gene3D" id="2.115.10.20">
    <property type="entry name" value="Glycosyl hydrolase domain, family 43"/>
    <property type="match status" value="1"/>
</dbReference>
<dbReference type="SUPFAM" id="SSF50370">
    <property type="entry name" value="Ricin B-like lectins"/>
    <property type="match status" value="1"/>
</dbReference>
<comment type="caution">
    <text evidence="8">The sequence shown here is derived from an EMBL/GenBank/DDBJ whole genome shotgun (WGS) entry which is preliminary data.</text>
</comment>
<feature type="signal peptide" evidence="6">
    <location>
        <begin position="1"/>
        <end position="28"/>
    </location>
</feature>
<dbReference type="PANTHER" id="PTHR43301:SF3">
    <property type="entry name" value="ARABINAN ENDO-1,5-ALPHA-L-ARABINOSIDASE A-RELATED"/>
    <property type="match status" value="1"/>
</dbReference>
<proteinExistence type="inferred from homology"/>
<feature type="domain" description="Ricin B lectin" evidence="7">
    <location>
        <begin position="361"/>
        <end position="433"/>
    </location>
</feature>
<comment type="pathway">
    <text evidence="1">Glycan metabolism; L-arabinan degradation.</text>
</comment>
<keyword evidence="9" id="KW-1185">Reference proteome</keyword>
<dbReference type="CDD" id="cd08998">
    <property type="entry name" value="GH43_Arb43a-like"/>
    <property type="match status" value="1"/>
</dbReference>
<evidence type="ECO:0000256" key="3">
    <source>
        <dbReference type="ARBA" id="ARBA00022801"/>
    </source>
</evidence>
<dbReference type="InterPro" id="IPR000772">
    <property type="entry name" value="Ricin_B_lectin"/>
</dbReference>
<dbReference type="EMBL" id="JAUSVB010000003">
    <property type="protein sequence ID" value="MDQ0374015.1"/>
    <property type="molecule type" value="Genomic_DNA"/>
</dbReference>
<dbReference type="PANTHER" id="PTHR43301">
    <property type="entry name" value="ARABINAN ENDO-1,5-ALPHA-L-ARABINOSIDASE"/>
    <property type="match status" value="1"/>
</dbReference>
<gene>
    <name evidence="8" type="ORF">J2X26_002336</name>
</gene>
<dbReference type="SUPFAM" id="SSF75005">
    <property type="entry name" value="Arabinanase/levansucrase/invertase"/>
    <property type="match status" value="1"/>
</dbReference>
<evidence type="ECO:0000256" key="4">
    <source>
        <dbReference type="ARBA" id="ARBA00023295"/>
    </source>
</evidence>
<dbReference type="Pfam" id="PF14200">
    <property type="entry name" value="RicinB_lectin_2"/>
    <property type="match status" value="1"/>
</dbReference>
<sequence>MKRTSLTTVLIAIAALLGVIGLTAPATAAPTAPTSRPPAARPVDPIAHDPTIVKEKGWYYVAITGDAAFDDTYLPLKRSRDLVHWEELGPAITELPTWVLESLGVTPENAPRDAWAPDLSWSGTEWRLYYAVSQFGTNNSVIGLLTSPTLANAQWEDRGLVVRSQPGVDTFNAIDPNLVTDADGGTWLSWGSFFSGIHVVPVDVATGKPVAGEQPVRIAQRQFAPNAEENPTIAFHDGYYYLFVSWDYCCRSVESDYRTIVGRSPSLTGPYVDADGVPLLGDKGGTEILRGYNEFVGAGGGDLLMDKNGRTGLFVNHYYDATDGGAPRLNVRTLTWGRDGWPVIGDPINPSRSIGHGDAFVQIVPRDGTAVVENAGCGYEGANIALWLDLDNRCQHWQLSDRGNGTRILNRFSNSVAEVGACQNVDGGNVAQWGWLGFLPNNDCQRWSFTAAGDGWTTVASVLPGNRAWTVQGGPVAGANVAISSPTGGAEQQFRVEPVGDVLLASPTDADRTLSVARCQAKHAPKAGTVTFEPRDPRACQTWRVESVPGTAGYTVRSVEADVRRGQVACLGSDLTLVRSGSDGAGCGTWTLLPTDDGTWSLSSGGTTQAVRVLLV</sequence>
<evidence type="ECO:0000256" key="6">
    <source>
        <dbReference type="SAM" id="SignalP"/>
    </source>
</evidence>
<dbReference type="Gene3D" id="2.80.10.50">
    <property type="match status" value="1"/>
</dbReference>
<keyword evidence="3" id="KW-0378">Hydrolase</keyword>
<dbReference type="Pfam" id="PF04616">
    <property type="entry name" value="Glyco_hydro_43"/>
    <property type="match status" value="1"/>
</dbReference>
<dbReference type="RefSeq" id="WP_307492435.1">
    <property type="nucleotide sequence ID" value="NZ_JAUSVB010000003.1"/>
</dbReference>
<dbReference type="InterPro" id="IPR006710">
    <property type="entry name" value="Glyco_hydro_43"/>
</dbReference>
<reference evidence="8 9" key="1">
    <citation type="submission" date="2023-07" db="EMBL/GenBank/DDBJ databases">
        <title>Sorghum-associated microbial communities from plants grown in Nebraska, USA.</title>
        <authorList>
            <person name="Schachtman D."/>
        </authorList>
    </citation>
    <scope>NUCLEOTIDE SEQUENCE [LARGE SCALE GENOMIC DNA]</scope>
    <source>
        <strain evidence="8 9">BE332</strain>
    </source>
</reference>
<comment type="similarity">
    <text evidence="2">Belongs to the glycosyl hydrolase 43 family.</text>
</comment>
<organism evidence="8 9">
    <name type="scientific">Cellulomonas humilata</name>
    <dbReference type="NCBI Taxonomy" id="144055"/>
    <lineage>
        <taxon>Bacteria</taxon>
        <taxon>Bacillati</taxon>
        <taxon>Actinomycetota</taxon>
        <taxon>Actinomycetes</taxon>
        <taxon>Micrococcales</taxon>
        <taxon>Cellulomonadaceae</taxon>
        <taxon>Cellulomonas</taxon>
    </lineage>
</organism>
<dbReference type="InterPro" id="IPR050727">
    <property type="entry name" value="GH43_arabinanases"/>
</dbReference>
<evidence type="ECO:0000313" key="9">
    <source>
        <dbReference type="Proteomes" id="UP001239626"/>
    </source>
</evidence>
<name>A0ABU0EFG7_9CELL</name>
<dbReference type="CDD" id="cd00161">
    <property type="entry name" value="beta-trefoil_Ricin-like"/>
    <property type="match status" value="1"/>
</dbReference>
<dbReference type="Proteomes" id="UP001239626">
    <property type="component" value="Unassembled WGS sequence"/>
</dbReference>
<feature type="region of interest" description="Disordered" evidence="5">
    <location>
        <begin position="27"/>
        <end position="46"/>
    </location>
</feature>
<protein>
    <recommendedName>
        <fullName evidence="7">Ricin B lectin domain-containing protein</fullName>
    </recommendedName>
</protein>
<evidence type="ECO:0000256" key="1">
    <source>
        <dbReference type="ARBA" id="ARBA00004834"/>
    </source>
</evidence>
<accession>A0ABU0EFG7</accession>
<dbReference type="InterPro" id="IPR035992">
    <property type="entry name" value="Ricin_B-like_lectins"/>
</dbReference>
<feature type="chain" id="PRO_5045212152" description="Ricin B lectin domain-containing protein" evidence="6">
    <location>
        <begin position="29"/>
        <end position="616"/>
    </location>
</feature>
<evidence type="ECO:0000259" key="7">
    <source>
        <dbReference type="Pfam" id="PF14200"/>
    </source>
</evidence>
<dbReference type="InterPro" id="IPR023296">
    <property type="entry name" value="Glyco_hydro_beta-prop_sf"/>
</dbReference>
<evidence type="ECO:0000256" key="5">
    <source>
        <dbReference type="SAM" id="MobiDB-lite"/>
    </source>
</evidence>
<keyword evidence="6" id="KW-0732">Signal</keyword>